<evidence type="ECO:0000313" key="2">
    <source>
        <dbReference type="RefSeq" id="XP_023566134.1"/>
    </source>
</evidence>
<dbReference type="Pfam" id="PF15081">
    <property type="entry name" value="DUF4548"/>
    <property type="match status" value="1"/>
</dbReference>
<gene>
    <name evidence="2" type="primary">CUNH1orf105</name>
</gene>
<dbReference type="InParanoid" id="A0A6P6E1H1"/>
<protein>
    <submittedName>
        <fullName evidence="2">Uncharacterized protein C1orf105 homolog isoform X1</fullName>
    </submittedName>
</protein>
<keyword evidence="1" id="KW-1185">Reference proteome</keyword>
<dbReference type="Proteomes" id="UP000515203">
    <property type="component" value="Unplaced"/>
</dbReference>
<dbReference type="PANTHER" id="PTHR39410">
    <property type="entry name" value="RIKEN CDNA 4930558K02 GENE"/>
    <property type="match status" value="1"/>
</dbReference>
<sequence length="183" mass="20604">MEKRVLQAAVPKFDKVPWLSEASLTNKPLVLSLPNRSYSSATFLTSPRGHVNSPLLFQGPDVSSKTGRNQTDSGLLRNKWLCASCREEKMVQPRTMTIPDDLKLSFKNFMNHRMMNPRQPKAPAIPKPSSDDILTESIHYRLPITGPRTGVFHGLLSDVYKTLQETQHSSLPRKKPKGKAIKQ</sequence>
<dbReference type="InterPro" id="IPR027845">
    <property type="entry name" value="DUF4548"/>
</dbReference>
<proteinExistence type="predicted"/>
<dbReference type="PANTHER" id="PTHR39410:SF1">
    <property type="entry name" value="RIKEN CDNA 4930558K02 GENE"/>
    <property type="match status" value="1"/>
</dbReference>
<accession>A0A6P6E1H1</accession>
<dbReference type="FunCoup" id="A0A6P6E1H1">
    <property type="interactions" value="1"/>
</dbReference>
<reference evidence="2" key="1">
    <citation type="submission" date="2025-08" db="UniProtKB">
        <authorList>
            <consortium name="RefSeq"/>
        </authorList>
    </citation>
    <scope>IDENTIFICATION</scope>
</reference>
<organism evidence="1 2">
    <name type="scientific">Octodon degus</name>
    <name type="common">Degu</name>
    <name type="synonym">Sciurus degus</name>
    <dbReference type="NCBI Taxonomy" id="10160"/>
    <lineage>
        <taxon>Eukaryota</taxon>
        <taxon>Metazoa</taxon>
        <taxon>Chordata</taxon>
        <taxon>Craniata</taxon>
        <taxon>Vertebrata</taxon>
        <taxon>Euteleostomi</taxon>
        <taxon>Mammalia</taxon>
        <taxon>Eutheria</taxon>
        <taxon>Euarchontoglires</taxon>
        <taxon>Glires</taxon>
        <taxon>Rodentia</taxon>
        <taxon>Hystricomorpha</taxon>
        <taxon>Octodontidae</taxon>
        <taxon>Octodon</taxon>
    </lineage>
</organism>
<evidence type="ECO:0000313" key="1">
    <source>
        <dbReference type="Proteomes" id="UP000515203"/>
    </source>
</evidence>
<dbReference type="CTD" id="101642985"/>
<dbReference type="RefSeq" id="XP_023566134.1">
    <property type="nucleotide sequence ID" value="XM_023710366.1"/>
</dbReference>
<dbReference type="AlphaFoldDB" id="A0A6P6E1H1"/>
<dbReference type="OrthoDB" id="9832160at2759"/>
<dbReference type="GeneID" id="101585266"/>
<name>A0A6P6E1H1_OCTDE</name>